<proteinExistence type="predicted"/>
<dbReference type="WBParaSite" id="PSAMB.scaffold3512size17992.g21688.t1">
    <property type="protein sequence ID" value="PSAMB.scaffold3512size17992.g21688.t1"/>
    <property type="gene ID" value="PSAMB.scaffold3512size17992.g21688"/>
</dbReference>
<keyword evidence="1" id="KW-1185">Reference proteome</keyword>
<protein>
    <submittedName>
        <fullName evidence="2">Uncharacterized protein</fullName>
    </submittedName>
</protein>
<reference evidence="2" key="1">
    <citation type="submission" date="2022-11" db="UniProtKB">
        <authorList>
            <consortium name="WormBaseParasite"/>
        </authorList>
    </citation>
    <scope>IDENTIFICATION</scope>
</reference>
<evidence type="ECO:0000313" key="1">
    <source>
        <dbReference type="Proteomes" id="UP000887566"/>
    </source>
</evidence>
<dbReference type="Proteomes" id="UP000887566">
    <property type="component" value="Unplaced"/>
</dbReference>
<evidence type="ECO:0000313" key="2">
    <source>
        <dbReference type="WBParaSite" id="PSAMB.scaffold3512size17992.g21688.t1"/>
    </source>
</evidence>
<organism evidence="1 2">
    <name type="scientific">Plectus sambesii</name>
    <dbReference type="NCBI Taxonomy" id="2011161"/>
    <lineage>
        <taxon>Eukaryota</taxon>
        <taxon>Metazoa</taxon>
        <taxon>Ecdysozoa</taxon>
        <taxon>Nematoda</taxon>
        <taxon>Chromadorea</taxon>
        <taxon>Plectida</taxon>
        <taxon>Plectina</taxon>
        <taxon>Plectoidea</taxon>
        <taxon>Plectidae</taxon>
        <taxon>Plectus</taxon>
    </lineage>
</organism>
<sequence>MHKTHSIPIPVPIAAARRAPMSPLNAELVEFESWLETTLHLLGADGVLYARCVLSILRQTIDNGRLVGRRQSPDVLQNVTVVKSLGRDAVLSFPPGAMVGAVSPLDADADPASPTGQSGPRRRALLECLRTVELDERKLRDLTDEILERYAKVVAQCGAVSGNASQNDSIDSGVCPSPVESDQKSVMIYIHLRA</sequence>
<accession>A0A914WC62</accession>
<dbReference type="AlphaFoldDB" id="A0A914WC62"/>
<name>A0A914WC62_9BILA</name>